<evidence type="ECO:0000313" key="2">
    <source>
        <dbReference type="EMBL" id="CAG9563627.1"/>
    </source>
</evidence>
<dbReference type="EMBL" id="CAKASE010000049">
    <property type="protein sequence ID" value="CAG9563627.1"/>
    <property type="molecule type" value="Genomic_DNA"/>
</dbReference>
<feature type="region of interest" description="Disordered" evidence="1">
    <location>
        <begin position="1"/>
        <end position="22"/>
    </location>
</feature>
<evidence type="ECO:0000313" key="3">
    <source>
        <dbReference type="Proteomes" id="UP000789524"/>
    </source>
</evidence>
<organism evidence="2 3">
    <name type="scientific">Danaus chrysippus</name>
    <name type="common">African queen</name>
    <dbReference type="NCBI Taxonomy" id="151541"/>
    <lineage>
        <taxon>Eukaryota</taxon>
        <taxon>Metazoa</taxon>
        <taxon>Ecdysozoa</taxon>
        <taxon>Arthropoda</taxon>
        <taxon>Hexapoda</taxon>
        <taxon>Insecta</taxon>
        <taxon>Pterygota</taxon>
        <taxon>Neoptera</taxon>
        <taxon>Endopterygota</taxon>
        <taxon>Lepidoptera</taxon>
        <taxon>Glossata</taxon>
        <taxon>Ditrysia</taxon>
        <taxon>Papilionoidea</taxon>
        <taxon>Nymphalidae</taxon>
        <taxon>Danainae</taxon>
        <taxon>Danaini</taxon>
        <taxon>Danaina</taxon>
        <taxon>Danaus</taxon>
        <taxon>Anosia</taxon>
    </lineage>
</organism>
<feature type="compositionally biased region" description="Basic and acidic residues" evidence="1">
    <location>
        <begin position="60"/>
        <end position="73"/>
    </location>
</feature>
<dbReference type="AlphaFoldDB" id="A0A8J2QMG5"/>
<proteinExistence type="predicted"/>
<keyword evidence="3" id="KW-1185">Reference proteome</keyword>
<reference evidence="2" key="1">
    <citation type="submission" date="2021-09" db="EMBL/GenBank/DDBJ databases">
        <authorList>
            <person name="Martin H S."/>
        </authorList>
    </citation>
    <scope>NUCLEOTIDE SEQUENCE</scope>
</reference>
<dbReference type="Proteomes" id="UP000789524">
    <property type="component" value="Unassembled WGS sequence"/>
</dbReference>
<feature type="region of interest" description="Disordered" evidence="1">
    <location>
        <begin position="34"/>
        <end position="124"/>
    </location>
</feature>
<comment type="caution">
    <text evidence="2">The sequence shown here is derived from an EMBL/GenBank/DDBJ whole genome shotgun (WGS) entry which is preliminary data.</text>
</comment>
<feature type="compositionally biased region" description="Basic and acidic residues" evidence="1">
    <location>
        <begin position="80"/>
        <end position="108"/>
    </location>
</feature>
<evidence type="ECO:0000256" key="1">
    <source>
        <dbReference type="SAM" id="MobiDB-lite"/>
    </source>
</evidence>
<feature type="compositionally biased region" description="Polar residues" evidence="1">
    <location>
        <begin position="115"/>
        <end position="124"/>
    </location>
</feature>
<gene>
    <name evidence="2" type="ORF">DCHRY22_LOCUS4737</name>
</gene>
<name>A0A8J2QMG5_9NEOP</name>
<protein>
    <submittedName>
        <fullName evidence="2">(African queen) hypothetical protein</fullName>
    </submittedName>
</protein>
<accession>A0A8J2QMG5</accession>
<sequence length="124" mass="14367">MRDHSHHPSSLRPPPSAAGSCKKNLTTLDRRLITSNQTKPHNHQDPSVLKPLRLCGRSCGRQDRRRDSSELANHRRKRSERNETAQVEHGRQDLEPEQTRAGDQEPHRLYRPQRQKVSITKCIN</sequence>